<dbReference type="EMBL" id="JBHSOW010000046">
    <property type="protein sequence ID" value="MFC5650162.1"/>
    <property type="molecule type" value="Genomic_DNA"/>
</dbReference>
<evidence type="ECO:0000313" key="6">
    <source>
        <dbReference type="Proteomes" id="UP001596047"/>
    </source>
</evidence>
<dbReference type="Gene3D" id="1.10.10.60">
    <property type="entry name" value="Homeodomain-like"/>
    <property type="match status" value="2"/>
</dbReference>
<dbReference type="PROSITE" id="PS01124">
    <property type="entry name" value="HTH_ARAC_FAMILY_2"/>
    <property type="match status" value="1"/>
</dbReference>
<dbReference type="InterPro" id="IPR009057">
    <property type="entry name" value="Homeodomain-like_sf"/>
</dbReference>
<evidence type="ECO:0000313" key="5">
    <source>
        <dbReference type="EMBL" id="MFC5650162.1"/>
    </source>
</evidence>
<evidence type="ECO:0000256" key="1">
    <source>
        <dbReference type="ARBA" id="ARBA00023015"/>
    </source>
</evidence>
<gene>
    <name evidence="5" type="ORF">ACFPYJ_13710</name>
</gene>
<dbReference type="Proteomes" id="UP001596047">
    <property type="component" value="Unassembled WGS sequence"/>
</dbReference>
<name>A0ABW0VYQ3_9BACL</name>
<protein>
    <submittedName>
        <fullName evidence="5">Helix-turn-helix domain-containing protein</fullName>
    </submittedName>
</protein>
<dbReference type="RefSeq" id="WP_379188717.1">
    <property type="nucleotide sequence ID" value="NZ_JBHSOW010000046.1"/>
</dbReference>
<evidence type="ECO:0000259" key="4">
    <source>
        <dbReference type="PROSITE" id="PS01124"/>
    </source>
</evidence>
<evidence type="ECO:0000256" key="2">
    <source>
        <dbReference type="ARBA" id="ARBA00023125"/>
    </source>
</evidence>
<comment type="caution">
    <text evidence="5">The sequence shown here is derived from an EMBL/GenBank/DDBJ whole genome shotgun (WGS) entry which is preliminary data.</text>
</comment>
<dbReference type="InterPro" id="IPR018060">
    <property type="entry name" value="HTH_AraC"/>
</dbReference>
<keyword evidence="1" id="KW-0805">Transcription regulation</keyword>
<dbReference type="SUPFAM" id="SSF46689">
    <property type="entry name" value="Homeodomain-like"/>
    <property type="match status" value="2"/>
</dbReference>
<keyword evidence="3" id="KW-0804">Transcription</keyword>
<accession>A0ABW0VYQ3</accession>
<dbReference type="SUPFAM" id="SSF51215">
    <property type="entry name" value="Regulatory protein AraC"/>
    <property type="match status" value="1"/>
</dbReference>
<organism evidence="5 6">
    <name type="scientific">Paenibacillus solisilvae</name>
    <dbReference type="NCBI Taxonomy" id="2486751"/>
    <lineage>
        <taxon>Bacteria</taxon>
        <taxon>Bacillati</taxon>
        <taxon>Bacillota</taxon>
        <taxon>Bacilli</taxon>
        <taxon>Bacillales</taxon>
        <taxon>Paenibacillaceae</taxon>
        <taxon>Paenibacillus</taxon>
    </lineage>
</organism>
<sequence>MTLLSTSLYPMLNHHIFWEKKPQFQFSVDTYDLWILFAVESGSFSYRIGTVEASAQMGDVVVCPPGVDFHRRVISALSFHFIGFTLGSFSGEPSKKIEDEQIFRSQLALSDHKLNIRHLERLADNLKFFKLYAEAGGDLLHHWQNHALNDIWFFCQQTEAAATDIEAQPADPLMERAKLYIQQNGCGEISMLKLANDLGISPVQLSRRFSKSTGVTPSSYLIHVRLEKAKSLLNETYLPLEQIAQACGFSNGFYLSRVFTKIMKISPSVYRKMNRV</sequence>
<evidence type="ECO:0000256" key="3">
    <source>
        <dbReference type="ARBA" id="ARBA00023163"/>
    </source>
</evidence>
<feature type="domain" description="HTH araC/xylS-type" evidence="4">
    <location>
        <begin position="175"/>
        <end position="273"/>
    </location>
</feature>
<dbReference type="PROSITE" id="PS00041">
    <property type="entry name" value="HTH_ARAC_FAMILY_1"/>
    <property type="match status" value="1"/>
</dbReference>
<dbReference type="SMART" id="SM00342">
    <property type="entry name" value="HTH_ARAC"/>
    <property type="match status" value="1"/>
</dbReference>
<proteinExistence type="predicted"/>
<dbReference type="InterPro" id="IPR037923">
    <property type="entry name" value="HTH-like"/>
</dbReference>
<reference evidence="6" key="1">
    <citation type="journal article" date="2019" name="Int. J. Syst. Evol. Microbiol.">
        <title>The Global Catalogue of Microorganisms (GCM) 10K type strain sequencing project: providing services to taxonomists for standard genome sequencing and annotation.</title>
        <authorList>
            <consortium name="The Broad Institute Genomics Platform"/>
            <consortium name="The Broad Institute Genome Sequencing Center for Infectious Disease"/>
            <person name="Wu L."/>
            <person name="Ma J."/>
        </authorList>
    </citation>
    <scope>NUCLEOTIDE SEQUENCE [LARGE SCALE GENOMIC DNA]</scope>
    <source>
        <strain evidence="6">CGMCC 1.3240</strain>
    </source>
</reference>
<dbReference type="InterPro" id="IPR018062">
    <property type="entry name" value="HTH_AraC-typ_CS"/>
</dbReference>
<dbReference type="PANTHER" id="PTHR43280:SF2">
    <property type="entry name" value="HTH-TYPE TRANSCRIPTIONAL REGULATOR EXSA"/>
    <property type="match status" value="1"/>
</dbReference>
<keyword evidence="2" id="KW-0238">DNA-binding</keyword>
<dbReference type="Pfam" id="PF12833">
    <property type="entry name" value="HTH_18"/>
    <property type="match status" value="1"/>
</dbReference>
<dbReference type="PANTHER" id="PTHR43280">
    <property type="entry name" value="ARAC-FAMILY TRANSCRIPTIONAL REGULATOR"/>
    <property type="match status" value="1"/>
</dbReference>
<keyword evidence="6" id="KW-1185">Reference proteome</keyword>